<feature type="domain" description="GYF" evidence="2">
    <location>
        <begin position="212"/>
        <end position="239"/>
    </location>
</feature>
<name>A0A9W7AUI0_9STRA</name>
<feature type="compositionally biased region" description="Basic residues" evidence="1">
    <location>
        <begin position="1"/>
        <end position="18"/>
    </location>
</feature>
<comment type="caution">
    <text evidence="3">The sequence shown here is derived from an EMBL/GenBank/DDBJ whole genome shotgun (WGS) entry which is preliminary data.</text>
</comment>
<evidence type="ECO:0000256" key="1">
    <source>
        <dbReference type="SAM" id="MobiDB-lite"/>
    </source>
</evidence>
<dbReference type="EMBL" id="BLQM01000207">
    <property type="protein sequence ID" value="GMH75353.1"/>
    <property type="molecule type" value="Genomic_DNA"/>
</dbReference>
<dbReference type="Pfam" id="PF02213">
    <property type="entry name" value="GYF"/>
    <property type="match status" value="1"/>
</dbReference>
<feature type="compositionally biased region" description="Basic residues" evidence="1">
    <location>
        <begin position="524"/>
        <end position="536"/>
    </location>
</feature>
<evidence type="ECO:0000313" key="4">
    <source>
        <dbReference type="Proteomes" id="UP001162640"/>
    </source>
</evidence>
<feature type="region of interest" description="Disordered" evidence="1">
    <location>
        <begin position="81"/>
        <end position="113"/>
    </location>
</feature>
<feature type="compositionally biased region" description="Basic and acidic residues" evidence="1">
    <location>
        <begin position="81"/>
        <end position="96"/>
    </location>
</feature>
<feature type="region of interest" description="Disordered" evidence="1">
    <location>
        <begin position="294"/>
        <end position="314"/>
    </location>
</feature>
<feature type="compositionally biased region" description="Acidic residues" evidence="1">
    <location>
        <begin position="471"/>
        <end position="500"/>
    </location>
</feature>
<feature type="region of interest" description="Disordered" evidence="1">
    <location>
        <begin position="424"/>
        <end position="579"/>
    </location>
</feature>
<dbReference type="InterPro" id="IPR035445">
    <property type="entry name" value="GYF-like_dom_sf"/>
</dbReference>
<dbReference type="Proteomes" id="UP001162640">
    <property type="component" value="Unassembled WGS sequence"/>
</dbReference>
<gene>
    <name evidence="3" type="ORF">TL16_g06733</name>
</gene>
<organism evidence="3 4">
    <name type="scientific">Triparma laevis f. inornata</name>
    <dbReference type="NCBI Taxonomy" id="1714386"/>
    <lineage>
        <taxon>Eukaryota</taxon>
        <taxon>Sar</taxon>
        <taxon>Stramenopiles</taxon>
        <taxon>Ochrophyta</taxon>
        <taxon>Bolidophyceae</taxon>
        <taxon>Parmales</taxon>
        <taxon>Triparmaceae</taxon>
        <taxon>Triparma</taxon>
    </lineage>
</organism>
<accession>A0A9W7AUI0</accession>
<feature type="compositionally biased region" description="Polar residues" evidence="1">
    <location>
        <begin position="98"/>
        <end position="113"/>
    </location>
</feature>
<protein>
    <recommendedName>
        <fullName evidence="2">GYF domain-containing protein</fullName>
    </recommendedName>
</protein>
<reference evidence="4" key="1">
    <citation type="journal article" date="2023" name="Commun. Biol.">
        <title>Genome analysis of Parmales, the sister group of diatoms, reveals the evolutionary specialization of diatoms from phago-mixotrophs to photoautotrophs.</title>
        <authorList>
            <person name="Ban H."/>
            <person name="Sato S."/>
            <person name="Yoshikawa S."/>
            <person name="Yamada K."/>
            <person name="Nakamura Y."/>
            <person name="Ichinomiya M."/>
            <person name="Sato N."/>
            <person name="Blanc-Mathieu R."/>
            <person name="Endo H."/>
            <person name="Kuwata A."/>
            <person name="Ogata H."/>
        </authorList>
    </citation>
    <scope>NUCLEOTIDE SEQUENCE [LARGE SCALE GENOMIC DNA]</scope>
</reference>
<sequence>MNAYHKSQRAKEKKKNRTKRLETRTLLTAKKTVDTLASGGPSLSETLKRDIRELEKKEDVKEKEKRLNEMKKRLRLVEETERLEREQKAERVKKETIAPSNDVFSSDPNTTSQSGVYDAPTLSFYYDPKMNPFGANPPGVSGRVYRNLKGEMCREWWLAVDYEEPENYDSDDPFAHASDAPVIITKKKKKKKKSSAPKQTFNDLTYSYEANGTLHTGFTSSQMSSWSSAGFFQPGLQVKIQRKNVEGVAEGEGVWIDIGSVDWGERDEDMVDRNERMVAGLKRKKEEDDMLRLQQEAAAAQEQEEPEPVKSTLPPSKFIKGDTAYYNSLDPCIIVAVHYDDELVPYYSIDLNGNEKQTVEGKLSRRLRKFKDGDVITCERFESPGVVLGYEGGEGKVYVIGVLVGEEQRAERVEEGEGVIFMTREQQEGGGVEEVEVAPQPGPPVAPGPPGPGPSPGPGPGSGPGPGPTTDYDDAGGYEDVGYEEVGDYDDAGDYEDPGDYPEPSGYPPAPSAVPENKPLPKTKIGKNTRMFKPRANKVTTAKPSKKRSAPASSVDVERKKKAKEEDVDDFLKEVDEIS</sequence>
<proteinExistence type="predicted"/>
<feature type="region of interest" description="Disordered" evidence="1">
    <location>
        <begin position="1"/>
        <end position="23"/>
    </location>
</feature>
<evidence type="ECO:0000313" key="3">
    <source>
        <dbReference type="EMBL" id="GMH75353.1"/>
    </source>
</evidence>
<dbReference type="SUPFAM" id="SSF55277">
    <property type="entry name" value="GYF domain"/>
    <property type="match status" value="1"/>
</dbReference>
<feature type="compositionally biased region" description="Basic and acidic residues" evidence="1">
    <location>
        <begin position="556"/>
        <end position="579"/>
    </location>
</feature>
<feature type="compositionally biased region" description="Pro residues" evidence="1">
    <location>
        <begin position="440"/>
        <end position="467"/>
    </location>
</feature>
<dbReference type="AlphaFoldDB" id="A0A9W7AUI0"/>
<evidence type="ECO:0000259" key="2">
    <source>
        <dbReference type="Pfam" id="PF02213"/>
    </source>
</evidence>
<dbReference type="InterPro" id="IPR003169">
    <property type="entry name" value="GYF"/>
</dbReference>